<dbReference type="Proteomes" id="UP000004095">
    <property type="component" value="Unassembled WGS sequence"/>
</dbReference>
<evidence type="ECO:0000259" key="8">
    <source>
        <dbReference type="Pfam" id="PF02770"/>
    </source>
</evidence>
<accession>A1ZD35</accession>
<dbReference type="eggNOG" id="COG1960">
    <property type="taxonomic scope" value="Bacteria"/>
</dbReference>
<dbReference type="Pfam" id="PF02771">
    <property type="entry name" value="Acyl-CoA_dh_N"/>
    <property type="match status" value="1"/>
</dbReference>
<organism evidence="10 11">
    <name type="scientific">Microscilla marina ATCC 23134</name>
    <dbReference type="NCBI Taxonomy" id="313606"/>
    <lineage>
        <taxon>Bacteria</taxon>
        <taxon>Pseudomonadati</taxon>
        <taxon>Bacteroidota</taxon>
        <taxon>Cytophagia</taxon>
        <taxon>Cytophagales</taxon>
        <taxon>Microscillaceae</taxon>
        <taxon>Microscilla</taxon>
    </lineage>
</organism>
<evidence type="ECO:0000256" key="5">
    <source>
        <dbReference type="ARBA" id="ARBA00023002"/>
    </source>
</evidence>
<reference evidence="10 11" key="1">
    <citation type="submission" date="2007-01" db="EMBL/GenBank/DDBJ databases">
        <authorList>
            <person name="Haygood M."/>
            <person name="Podell S."/>
            <person name="Anderson C."/>
            <person name="Hopkinson B."/>
            <person name="Roe K."/>
            <person name="Barbeau K."/>
            <person name="Gaasterland T."/>
            <person name="Ferriera S."/>
            <person name="Johnson J."/>
            <person name="Kravitz S."/>
            <person name="Beeson K."/>
            <person name="Sutton G."/>
            <person name="Rogers Y.-H."/>
            <person name="Friedman R."/>
            <person name="Frazier M."/>
            <person name="Venter J.C."/>
        </authorList>
    </citation>
    <scope>NUCLEOTIDE SEQUENCE [LARGE SCALE GENOMIC DNA]</scope>
    <source>
        <strain evidence="10 11">ATCC 23134</strain>
    </source>
</reference>
<feature type="domain" description="Acyl-CoA dehydrogenase/oxidase C-terminal" evidence="7">
    <location>
        <begin position="226"/>
        <end position="373"/>
    </location>
</feature>
<evidence type="ECO:0000256" key="1">
    <source>
        <dbReference type="ARBA" id="ARBA00001974"/>
    </source>
</evidence>
<evidence type="ECO:0000256" key="3">
    <source>
        <dbReference type="ARBA" id="ARBA00022630"/>
    </source>
</evidence>
<dbReference type="OrthoDB" id="9802447at2"/>
<feature type="domain" description="Acyl-CoA dehydrogenase/oxidase N-terminal" evidence="9">
    <location>
        <begin position="6"/>
        <end position="120"/>
    </location>
</feature>
<name>A1ZD35_MICM2</name>
<dbReference type="Gene3D" id="1.10.540.10">
    <property type="entry name" value="Acyl-CoA dehydrogenase/oxidase, N-terminal domain"/>
    <property type="match status" value="1"/>
</dbReference>
<dbReference type="GO" id="GO:0003995">
    <property type="term" value="F:acyl-CoA dehydrogenase activity"/>
    <property type="evidence" value="ECO:0007669"/>
    <property type="project" value="TreeGrafter"/>
</dbReference>
<dbReference type="Pfam" id="PF02770">
    <property type="entry name" value="Acyl-CoA_dh_M"/>
    <property type="match status" value="1"/>
</dbReference>
<dbReference type="PANTHER" id="PTHR43884:SF20">
    <property type="entry name" value="ACYL-COA DEHYDROGENASE FADE28"/>
    <property type="match status" value="1"/>
</dbReference>
<feature type="domain" description="Acyl-CoA oxidase/dehydrogenase middle" evidence="8">
    <location>
        <begin position="137"/>
        <end position="216"/>
    </location>
</feature>
<dbReference type="InterPro" id="IPR037069">
    <property type="entry name" value="AcylCoA_DH/ox_N_sf"/>
</dbReference>
<keyword evidence="4 6" id="KW-0274">FAD</keyword>
<evidence type="ECO:0000259" key="7">
    <source>
        <dbReference type="Pfam" id="PF00441"/>
    </source>
</evidence>
<keyword evidence="5 6" id="KW-0560">Oxidoreductase</keyword>
<evidence type="ECO:0000256" key="2">
    <source>
        <dbReference type="ARBA" id="ARBA00009347"/>
    </source>
</evidence>
<comment type="similarity">
    <text evidence="2 6">Belongs to the acyl-CoA dehydrogenase family.</text>
</comment>
<comment type="caution">
    <text evidence="10">The sequence shown here is derived from an EMBL/GenBank/DDBJ whole genome shotgun (WGS) entry which is preliminary data.</text>
</comment>
<keyword evidence="11" id="KW-1185">Reference proteome</keyword>
<dbReference type="GO" id="GO:0050660">
    <property type="term" value="F:flavin adenine dinucleotide binding"/>
    <property type="evidence" value="ECO:0007669"/>
    <property type="project" value="InterPro"/>
</dbReference>
<dbReference type="EMBL" id="AAWS01000002">
    <property type="protein sequence ID" value="EAY31574.1"/>
    <property type="molecule type" value="Genomic_DNA"/>
</dbReference>
<evidence type="ECO:0000256" key="4">
    <source>
        <dbReference type="ARBA" id="ARBA00022827"/>
    </source>
</evidence>
<dbReference type="RefSeq" id="WP_002693283.1">
    <property type="nucleotide sequence ID" value="NZ_AAWS01000002.1"/>
</dbReference>
<evidence type="ECO:0000259" key="9">
    <source>
        <dbReference type="Pfam" id="PF02771"/>
    </source>
</evidence>
<dbReference type="Gene3D" id="2.40.110.10">
    <property type="entry name" value="Butyryl-CoA Dehydrogenase, subunit A, domain 2"/>
    <property type="match status" value="1"/>
</dbReference>
<comment type="cofactor">
    <cofactor evidence="1 6">
        <name>FAD</name>
        <dbReference type="ChEBI" id="CHEBI:57692"/>
    </cofactor>
</comment>
<dbReference type="CDD" id="cd00567">
    <property type="entry name" value="ACAD"/>
    <property type="match status" value="1"/>
</dbReference>
<evidence type="ECO:0000313" key="11">
    <source>
        <dbReference type="Proteomes" id="UP000004095"/>
    </source>
</evidence>
<dbReference type="Pfam" id="PF00441">
    <property type="entry name" value="Acyl-CoA_dh_1"/>
    <property type="match status" value="1"/>
</dbReference>
<dbReference type="Gene3D" id="1.20.140.10">
    <property type="entry name" value="Butyryl-CoA Dehydrogenase, subunit A, domain 3"/>
    <property type="match status" value="1"/>
</dbReference>
<gene>
    <name evidence="10" type="ORF">M23134_05080</name>
</gene>
<dbReference type="PANTHER" id="PTHR43884">
    <property type="entry name" value="ACYL-COA DEHYDROGENASE"/>
    <property type="match status" value="1"/>
</dbReference>
<dbReference type="AlphaFoldDB" id="A1ZD35"/>
<dbReference type="SUPFAM" id="SSF47203">
    <property type="entry name" value="Acyl-CoA dehydrogenase C-terminal domain-like"/>
    <property type="match status" value="1"/>
</dbReference>
<sequence>MALIINEEQQMLKTSAAEFLQEKAPVAALRKLRDEKNRQGYDQALWQQMAAMGWASLVIPEQYGGLDFGYVGLGQLFEEMGRTLTASPMVSTSLVGAHAILLAGNATQKERLLPAIGAGELIVTLAIDERRQHRPAKTAMSAVKQDNGYVLNGKKVFVLDGQVANQLIVVARTAGKAGDEAGLTMFLVDAKAQGIEVNHQQMMDSRNAATISFENVKAAEVLGQVDQGFGVLTQVLDIACIGISAEMLGTMCEAFERTVQYLKERKQFGVPIGSFQALQHRAALMYGEIEICKSMVIKALQAIDQGKPDLSRVASMTKAKIGETIRLVTNEAIQMFGGIGMTDDEEIGFFMKRARVAQVTFGDYNYHLDRYARLLGF</sequence>
<dbReference type="InterPro" id="IPR009075">
    <property type="entry name" value="AcylCo_DH/oxidase_C"/>
</dbReference>
<keyword evidence="3 6" id="KW-0285">Flavoprotein</keyword>
<dbReference type="InterPro" id="IPR046373">
    <property type="entry name" value="Acyl-CoA_Oxase/DH_mid-dom_sf"/>
</dbReference>
<evidence type="ECO:0000313" key="10">
    <source>
        <dbReference type="EMBL" id="EAY31574.1"/>
    </source>
</evidence>
<dbReference type="InterPro" id="IPR013786">
    <property type="entry name" value="AcylCoA_DH/ox_N"/>
</dbReference>
<dbReference type="SUPFAM" id="SSF56645">
    <property type="entry name" value="Acyl-CoA dehydrogenase NM domain-like"/>
    <property type="match status" value="1"/>
</dbReference>
<protein>
    <submittedName>
        <fullName evidence="10">Acyl-CoA dehydrogenase family protein</fullName>
    </submittedName>
</protein>
<dbReference type="InterPro" id="IPR009100">
    <property type="entry name" value="AcylCoA_DH/oxidase_NM_dom_sf"/>
</dbReference>
<evidence type="ECO:0000256" key="6">
    <source>
        <dbReference type="RuleBase" id="RU362125"/>
    </source>
</evidence>
<proteinExistence type="inferred from homology"/>
<dbReference type="InterPro" id="IPR036250">
    <property type="entry name" value="AcylCo_DH-like_C"/>
</dbReference>
<dbReference type="InterPro" id="IPR006091">
    <property type="entry name" value="Acyl-CoA_Oxase/DH_mid-dom"/>
</dbReference>